<evidence type="ECO:0000256" key="5">
    <source>
        <dbReference type="ARBA" id="ARBA00023242"/>
    </source>
</evidence>
<evidence type="ECO:0000259" key="7">
    <source>
        <dbReference type="Pfam" id="PF04182"/>
    </source>
</evidence>
<keyword evidence="4" id="KW-0804">Transcription</keyword>
<dbReference type="Pfam" id="PF21552">
    <property type="entry name" value="WHD_TFC3"/>
    <property type="match status" value="1"/>
</dbReference>
<dbReference type="InterPro" id="IPR049543">
    <property type="entry name" value="WHD_TFC3"/>
</dbReference>
<protein>
    <submittedName>
        <fullName evidence="10">Uncharacterized protein</fullName>
    </submittedName>
</protein>
<evidence type="ECO:0000256" key="2">
    <source>
        <dbReference type="ARBA" id="ARBA00022553"/>
    </source>
</evidence>
<feature type="region of interest" description="Disordered" evidence="6">
    <location>
        <begin position="856"/>
        <end position="878"/>
    </location>
</feature>
<dbReference type="InterPro" id="IPR046488">
    <property type="entry name" value="Sfc3/Tfc3_C"/>
</dbReference>
<keyword evidence="3" id="KW-0238">DNA-binding</keyword>
<evidence type="ECO:0000313" key="11">
    <source>
        <dbReference type="Proteomes" id="UP000094236"/>
    </source>
</evidence>
<feature type="region of interest" description="Disordered" evidence="6">
    <location>
        <begin position="482"/>
        <end position="582"/>
    </location>
</feature>
<dbReference type="GO" id="GO:0006384">
    <property type="term" value="P:transcription initiation at RNA polymerase III promoter"/>
    <property type="evidence" value="ECO:0007669"/>
    <property type="project" value="InterPro"/>
</dbReference>
<name>A0A1E4TRC1_PACTA</name>
<evidence type="ECO:0000256" key="3">
    <source>
        <dbReference type="ARBA" id="ARBA00023125"/>
    </source>
</evidence>
<feature type="compositionally biased region" description="Acidic residues" evidence="6">
    <location>
        <begin position="278"/>
        <end position="303"/>
    </location>
</feature>
<evidence type="ECO:0000259" key="8">
    <source>
        <dbReference type="Pfam" id="PF20222"/>
    </source>
</evidence>
<dbReference type="PANTHER" id="PTHR15180:SF1">
    <property type="entry name" value="GENERAL TRANSCRIPTION FACTOR 3C POLYPEPTIDE 1"/>
    <property type="match status" value="1"/>
</dbReference>
<dbReference type="GO" id="GO:0005634">
    <property type="term" value="C:nucleus"/>
    <property type="evidence" value="ECO:0007669"/>
    <property type="project" value="UniProtKB-SubCell"/>
</dbReference>
<sequence>MSAVPSPDELVDYIIEELIINFPDGAKLDNVWEIVSNRIISLNNVFKMIIWTYLMKNREINVFESNRLLARETDFNYILNQKQDIIIKISEEKRWLFLTNMPKTGNPIGSNPFDLLSIIIKKKNEGITGSELAKASGQDPRSFTSRLDTLISQDLIVKIPIIRPGVTTNLLVHKRFFDEKWFEENREAQIVNRPAILKSIVEAVKDSKNKLRVQYDLGRQLGFTSKQDLKRFRKLIVSLVENGFLKIVYVMPSENSQVKARALMYVKDYDAQDNLQNDGEEISSDEQQDAVDDEDEDEDEDSEEKFSNDKQDPVPSMNQLFTLDSQIMQAVAKSGNKGITSMELTKNLTGSNNKWFSRYFSSLPFSDAGNENSANPIFRVTDSDGKSKFFRYYLNSSLLGEFSKQDFSDDCSLVELSLQNYKPIGNTIDIVKCGDGIERVYWGGIKDPVLKKETQHLLKRNDAKTSNFAVVIDNTNETVGSIDEQIGKGDSGAISDDNKSVKKRGRPRKSNVAEAPIAEEEPSQKKKKQAPSEDSSSPTANEENYNPASIDATLQNDNPELNNSETDLTATSSLAPTPKPTALRLKGIFSTNPRISESHFAKNPSVTNPRDLLSNSKEFSMSFDGYRGNLKSIQRQNEILKMLEENGGIVVADQGFRRELDNRINNAYSTDKKTLKRDSMVLVQKGEIETLSTKLVSNRTGEVTTNKTLFISTNNTPSDEEIKSFIDKLNIREYKTSRAVLENPTLIQPDLEFLMTPIPRAFDKNPPKRARLSKISPSKKLQELTTKNDKAESLVAPTASSHQVKRQAKSIGKPNKFNKAPVQDAVQETENKTLKLNKAEEGEHIDPLLSYLSTTKGKRRKQFKKKERNSNEMSQVGITRQRKATIQFTADDIMLAIKAVVISKSLAPYNSIEWIKIAKLFNYPRSEHEKFRKKWPTIRKSVGSKTIAKVSSAWEIFLTNSIKKGIVTLEDLQDVDLEHMIDLWKNSESFYLDKDSISLFADIDDNYSQYSFTVEPVEEIDFSKESSMIEREHILASLTFTLPLKAEIQKDDPITETKVAVKAMFASPRSEFNSKKSKTILEQLGDSNCRQVLKQLEEAKEIVYLGEDSDIKFTLSDRVYQLLENKIDENFLIGASSFHRAICSVTENSKGMILSQVTPDYTIPPLLHLLFSDKIKLIRIDKSMENLFDSYVSRNIDKEKLDCDFIIAKGNKHVEEFPLNEIALPLGKPCSKIWIDMNGNINIELWKKIIATMIHNIYFRPNISSWVLFNTLKAVLSFPELKEILQWLITKKCVIENSHDCYSVHSDWYTVLG</sequence>
<feature type="compositionally biased region" description="Polar residues" evidence="6">
    <location>
        <begin position="532"/>
        <end position="575"/>
    </location>
</feature>
<dbReference type="PANTHER" id="PTHR15180">
    <property type="entry name" value="GENERAL TRANSCRIPTION FACTOR 3C POLYPEPTIDE 1"/>
    <property type="match status" value="1"/>
</dbReference>
<proteinExistence type="predicted"/>
<dbReference type="Pfam" id="PF20222">
    <property type="entry name" value="DUF6581"/>
    <property type="match status" value="1"/>
</dbReference>
<evidence type="ECO:0000259" key="9">
    <source>
        <dbReference type="Pfam" id="PF21552"/>
    </source>
</evidence>
<dbReference type="GO" id="GO:0042791">
    <property type="term" value="P:5S class rRNA transcription by RNA polymerase III"/>
    <property type="evidence" value="ECO:0007669"/>
    <property type="project" value="TreeGrafter"/>
</dbReference>
<evidence type="ECO:0000313" key="10">
    <source>
        <dbReference type="EMBL" id="ODV94313.1"/>
    </source>
</evidence>
<dbReference type="OrthoDB" id="68020at2759"/>
<organism evidence="10 11">
    <name type="scientific">Pachysolen tannophilus NRRL Y-2460</name>
    <dbReference type="NCBI Taxonomy" id="669874"/>
    <lineage>
        <taxon>Eukaryota</taxon>
        <taxon>Fungi</taxon>
        <taxon>Dikarya</taxon>
        <taxon>Ascomycota</taxon>
        <taxon>Saccharomycotina</taxon>
        <taxon>Pichiomycetes</taxon>
        <taxon>Pachysolenaceae</taxon>
        <taxon>Pachysolen</taxon>
    </lineage>
</organism>
<feature type="domain" description="B-block binding subunit of TFIIIC" evidence="7">
    <location>
        <begin position="112"/>
        <end position="178"/>
    </location>
</feature>
<comment type="subcellular location">
    <subcellularLocation>
        <location evidence="1">Nucleus</location>
    </subcellularLocation>
</comment>
<feature type="region of interest" description="Disordered" evidence="6">
    <location>
        <begin position="762"/>
        <end position="826"/>
    </location>
</feature>
<dbReference type="InterPro" id="IPR035625">
    <property type="entry name" value="Tfc3-like_eWH"/>
</dbReference>
<gene>
    <name evidence="10" type="ORF">PACTADRAFT_51170</name>
</gene>
<dbReference type="CDD" id="cd16169">
    <property type="entry name" value="Tau138_eWH"/>
    <property type="match status" value="1"/>
</dbReference>
<evidence type="ECO:0000256" key="6">
    <source>
        <dbReference type="SAM" id="MobiDB-lite"/>
    </source>
</evidence>
<dbReference type="Pfam" id="PF04182">
    <property type="entry name" value="B-block_TFIIIC"/>
    <property type="match status" value="1"/>
</dbReference>
<accession>A0A1E4TRC1</accession>
<feature type="domain" description="Transcription factor tau 138 kDa subunit extended winged helix" evidence="9">
    <location>
        <begin position="630"/>
        <end position="690"/>
    </location>
</feature>
<feature type="region of interest" description="Disordered" evidence="6">
    <location>
        <begin position="276"/>
        <end position="317"/>
    </location>
</feature>
<evidence type="ECO:0000256" key="1">
    <source>
        <dbReference type="ARBA" id="ARBA00004123"/>
    </source>
</evidence>
<dbReference type="InterPro" id="IPR044210">
    <property type="entry name" value="Tfc3-like"/>
</dbReference>
<keyword evidence="11" id="KW-1185">Reference proteome</keyword>
<keyword evidence="5" id="KW-0539">Nucleus</keyword>
<feature type="domain" description="Transcription factor tau subunit sfc3/Tfc3 C-terminal" evidence="8">
    <location>
        <begin position="883"/>
        <end position="1268"/>
    </location>
</feature>
<dbReference type="GO" id="GO:0000127">
    <property type="term" value="C:transcription factor TFIIIC complex"/>
    <property type="evidence" value="ECO:0007669"/>
    <property type="project" value="InterPro"/>
</dbReference>
<dbReference type="InterPro" id="IPR007309">
    <property type="entry name" value="TFIIIC_Bblock-bd"/>
</dbReference>
<dbReference type="GO" id="GO:0003677">
    <property type="term" value="F:DNA binding"/>
    <property type="evidence" value="ECO:0007669"/>
    <property type="project" value="UniProtKB-KW"/>
</dbReference>
<feature type="compositionally biased region" description="Basic residues" evidence="6">
    <location>
        <begin position="856"/>
        <end position="867"/>
    </location>
</feature>
<dbReference type="Proteomes" id="UP000094236">
    <property type="component" value="Unassembled WGS sequence"/>
</dbReference>
<reference evidence="11" key="1">
    <citation type="submission" date="2016-05" db="EMBL/GenBank/DDBJ databases">
        <title>Comparative genomics of biotechnologically important yeasts.</title>
        <authorList>
            <consortium name="DOE Joint Genome Institute"/>
            <person name="Riley R."/>
            <person name="Haridas S."/>
            <person name="Wolfe K.H."/>
            <person name="Lopes M.R."/>
            <person name="Hittinger C.T."/>
            <person name="Goker M."/>
            <person name="Salamov A."/>
            <person name="Wisecaver J."/>
            <person name="Long T.M."/>
            <person name="Aerts A.L."/>
            <person name="Barry K."/>
            <person name="Choi C."/>
            <person name="Clum A."/>
            <person name="Coughlan A.Y."/>
            <person name="Deshpande S."/>
            <person name="Douglass A.P."/>
            <person name="Hanson S.J."/>
            <person name="Klenk H.-P."/>
            <person name="Labutti K."/>
            <person name="Lapidus A."/>
            <person name="Lindquist E."/>
            <person name="Lipzen A."/>
            <person name="Meier-Kolthoff J.P."/>
            <person name="Ohm R.A."/>
            <person name="Otillar R.P."/>
            <person name="Pangilinan J."/>
            <person name="Peng Y."/>
            <person name="Rokas A."/>
            <person name="Rosa C.A."/>
            <person name="Scheuner C."/>
            <person name="Sibirny A.A."/>
            <person name="Slot J.C."/>
            <person name="Stielow J.B."/>
            <person name="Sun H."/>
            <person name="Kurtzman C.P."/>
            <person name="Blackwell M."/>
            <person name="Grigoriev I.V."/>
            <person name="Jeffries T.W."/>
        </authorList>
    </citation>
    <scope>NUCLEOTIDE SEQUENCE [LARGE SCALE GENOMIC DNA]</scope>
    <source>
        <strain evidence="11">NRRL Y-2460</strain>
    </source>
</reference>
<evidence type="ECO:0000256" key="4">
    <source>
        <dbReference type="ARBA" id="ARBA00023163"/>
    </source>
</evidence>
<keyword evidence="2" id="KW-0597">Phosphoprotein</keyword>
<dbReference type="EMBL" id="KV454016">
    <property type="protein sequence ID" value="ODV94313.1"/>
    <property type="molecule type" value="Genomic_DNA"/>
</dbReference>
<feature type="compositionally biased region" description="Basic and acidic residues" evidence="6">
    <location>
        <begin position="780"/>
        <end position="792"/>
    </location>
</feature>
<dbReference type="STRING" id="669874.A0A1E4TRC1"/>